<comment type="similarity">
    <text evidence="1">Belongs to the peptidase S51 family.</text>
</comment>
<evidence type="ECO:0000256" key="4">
    <source>
        <dbReference type="ARBA" id="ARBA00022825"/>
    </source>
</evidence>
<dbReference type="EMBL" id="CP042305">
    <property type="protein sequence ID" value="QDZ16506.1"/>
    <property type="molecule type" value="Genomic_DNA"/>
</dbReference>
<dbReference type="KEGG" id="huw:FPZ11_18700"/>
<accession>A0A5B8M7X5</accession>
<dbReference type="Proteomes" id="UP000320216">
    <property type="component" value="Chromosome"/>
</dbReference>
<evidence type="ECO:0000256" key="1">
    <source>
        <dbReference type="ARBA" id="ARBA00006534"/>
    </source>
</evidence>
<dbReference type="Gene3D" id="3.40.50.880">
    <property type="match status" value="1"/>
</dbReference>
<name>A0A5B8M7X5_9MICO</name>
<dbReference type="RefSeq" id="WP_146322510.1">
    <property type="nucleotide sequence ID" value="NZ_CP042305.1"/>
</dbReference>
<keyword evidence="4" id="KW-0720">Serine protease</keyword>
<dbReference type="OrthoDB" id="3078420at2"/>
<evidence type="ECO:0000256" key="2">
    <source>
        <dbReference type="ARBA" id="ARBA00022670"/>
    </source>
</evidence>
<proteinExistence type="inferred from homology"/>
<evidence type="ECO:0000313" key="5">
    <source>
        <dbReference type="EMBL" id="QDZ16506.1"/>
    </source>
</evidence>
<dbReference type="Pfam" id="PF03575">
    <property type="entry name" value="Peptidase_S51"/>
    <property type="match status" value="1"/>
</dbReference>
<evidence type="ECO:0000256" key="3">
    <source>
        <dbReference type="ARBA" id="ARBA00022801"/>
    </source>
</evidence>
<keyword evidence="3" id="KW-0378">Hydrolase</keyword>
<keyword evidence="2" id="KW-0645">Protease</keyword>
<dbReference type="AlphaFoldDB" id="A0A5B8M7X5"/>
<gene>
    <name evidence="5" type="ORF">FPZ11_18700</name>
</gene>
<dbReference type="SUPFAM" id="SSF52317">
    <property type="entry name" value="Class I glutamine amidotransferase-like"/>
    <property type="match status" value="1"/>
</dbReference>
<keyword evidence="6" id="KW-1185">Reference proteome</keyword>
<sequence length="239" mass="24404">MSVFLVGGGHRDDVEDALYGGFIAEAVARAGDERPARIAVLTVTERATADAGDAFAAIVRRVANDSPVDVAQIVVAEGERMPAAALDDADGILVGGGLTPAYLTALKPLAARLRLAVESGVPYLGFSAGAAIAPDRALIGGWRIGDVEVAQEDAAEDLDEVTVEDGLGLIDVTVDAHAVQWGNLTRAIAAVDSGAVGEVIALDESTVLAVGSGPLRAGGAGTVWVVTRDERGVLVRGMR</sequence>
<reference evidence="5 6" key="1">
    <citation type="submission" date="2019-07" db="EMBL/GenBank/DDBJ databases">
        <title>Full genome sequence of Humibacter sp. WJ7-1.</title>
        <authorList>
            <person name="Im W.-T."/>
        </authorList>
    </citation>
    <scope>NUCLEOTIDE SEQUENCE [LARGE SCALE GENOMIC DNA]</scope>
    <source>
        <strain evidence="5 6">WJ7-1</strain>
    </source>
</reference>
<dbReference type="GO" id="GO:0008236">
    <property type="term" value="F:serine-type peptidase activity"/>
    <property type="evidence" value="ECO:0007669"/>
    <property type="project" value="UniProtKB-KW"/>
</dbReference>
<protein>
    <submittedName>
        <fullName evidence="5">Peptidase S51</fullName>
    </submittedName>
</protein>
<dbReference type="GO" id="GO:0006508">
    <property type="term" value="P:proteolysis"/>
    <property type="evidence" value="ECO:0007669"/>
    <property type="project" value="UniProtKB-KW"/>
</dbReference>
<dbReference type="InterPro" id="IPR029062">
    <property type="entry name" value="Class_I_gatase-like"/>
</dbReference>
<organism evidence="5 6">
    <name type="scientific">Humibacter ginsenosidimutans</name>
    <dbReference type="NCBI Taxonomy" id="2599293"/>
    <lineage>
        <taxon>Bacteria</taxon>
        <taxon>Bacillati</taxon>
        <taxon>Actinomycetota</taxon>
        <taxon>Actinomycetes</taxon>
        <taxon>Micrococcales</taxon>
        <taxon>Microbacteriaceae</taxon>
        <taxon>Humibacter</taxon>
    </lineage>
</organism>
<evidence type="ECO:0000313" key="6">
    <source>
        <dbReference type="Proteomes" id="UP000320216"/>
    </source>
</evidence>
<dbReference type="InterPro" id="IPR005320">
    <property type="entry name" value="Peptidase_S51"/>
</dbReference>